<evidence type="ECO:0000313" key="5">
    <source>
        <dbReference type="EMBL" id="CAD7232209.1"/>
    </source>
</evidence>
<sequence>MAEMKMDNEEPSLETPSSQTETAVKEEAAGAADDAETTGHQPNRRTKRKSPKTKKATVDYDCAPGALRVHLRTHTGERPYQCDSCGKKYTQSNNLRYHEKRAHAETHSGL</sequence>
<dbReference type="SUPFAM" id="SSF57667">
    <property type="entry name" value="beta-beta-alpha zinc fingers"/>
    <property type="match status" value="1"/>
</dbReference>
<accession>A0A7R8WP74</accession>
<dbReference type="EMBL" id="OB664368">
    <property type="protein sequence ID" value="CAD7232209.1"/>
    <property type="molecule type" value="Genomic_DNA"/>
</dbReference>
<reference evidence="5" key="1">
    <citation type="submission" date="2020-11" db="EMBL/GenBank/DDBJ databases">
        <authorList>
            <person name="Tran Van P."/>
        </authorList>
    </citation>
    <scope>NUCLEOTIDE SEQUENCE</scope>
</reference>
<evidence type="ECO:0000256" key="4">
    <source>
        <dbReference type="SAM" id="MobiDB-lite"/>
    </source>
</evidence>
<keyword evidence="3" id="KW-0862">Zinc</keyword>
<name>A0A7R8WP74_9CRUS</name>
<feature type="compositionally biased region" description="Basic residues" evidence="4">
    <location>
        <begin position="42"/>
        <end position="55"/>
    </location>
</feature>
<evidence type="ECO:0000256" key="2">
    <source>
        <dbReference type="ARBA" id="ARBA00022771"/>
    </source>
</evidence>
<dbReference type="GO" id="GO:0000978">
    <property type="term" value="F:RNA polymerase II cis-regulatory region sequence-specific DNA binding"/>
    <property type="evidence" value="ECO:0007669"/>
    <property type="project" value="TreeGrafter"/>
</dbReference>
<dbReference type="PROSITE" id="PS50157">
    <property type="entry name" value="ZINC_FINGER_C2H2_2"/>
    <property type="match status" value="1"/>
</dbReference>
<dbReference type="GO" id="GO:0008270">
    <property type="term" value="F:zinc ion binding"/>
    <property type="evidence" value="ECO:0007669"/>
    <property type="project" value="UniProtKB-KW"/>
</dbReference>
<organism evidence="5">
    <name type="scientific">Cyprideis torosa</name>
    <dbReference type="NCBI Taxonomy" id="163714"/>
    <lineage>
        <taxon>Eukaryota</taxon>
        <taxon>Metazoa</taxon>
        <taxon>Ecdysozoa</taxon>
        <taxon>Arthropoda</taxon>
        <taxon>Crustacea</taxon>
        <taxon>Oligostraca</taxon>
        <taxon>Ostracoda</taxon>
        <taxon>Podocopa</taxon>
        <taxon>Podocopida</taxon>
        <taxon>Cytherocopina</taxon>
        <taxon>Cytheroidea</taxon>
        <taxon>Cytherideidae</taxon>
        <taxon>Cyprideis</taxon>
    </lineage>
</organism>
<dbReference type="OrthoDB" id="5978418at2759"/>
<dbReference type="AlphaFoldDB" id="A0A7R8WP74"/>
<dbReference type="PANTHER" id="PTHR23235:SF120">
    <property type="entry name" value="KRUPPEL-LIKE FACTOR 15"/>
    <property type="match status" value="1"/>
</dbReference>
<feature type="region of interest" description="Disordered" evidence="4">
    <location>
        <begin position="1"/>
        <end position="58"/>
    </location>
</feature>
<keyword evidence="2" id="KW-0863">Zinc-finger</keyword>
<gene>
    <name evidence="5" type="ORF">CTOB1V02_LOCUS10047</name>
</gene>
<dbReference type="Gene3D" id="3.30.160.60">
    <property type="entry name" value="Classic Zinc Finger"/>
    <property type="match status" value="2"/>
</dbReference>
<dbReference type="Pfam" id="PF00096">
    <property type="entry name" value="zf-C2H2"/>
    <property type="match status" value="1"/>
</dbReference>
<dbReference type="FunFam" id="3.30.160.60:FF:002349">
    <property type="entry name" value="Zinc finger and BTB domain-containing 40"/>
    <property type="match status" value="1"/>
</dbReference>
<evidence type="ECO:0000256" key="3">
    <source>
        <dbReference type="ARBA" id="ARBA00022833"/>
    </source>
</evidence>
<dbReference type="PROSITE" id="PS00028">
    <property type="entry name" value="ZINC_FINGER_C2H2_1"/>
    <property type="match status" value="1"/>
</dbReference>
<dbReference type="InterPro" id="IPR013087">
    <property type="entry name" value="Znf_C2H2_type"/>
</dbReference>
<keyword evidence="1" id="KW-0479">Metal-binding</keyword>
<dbReference type="GO" id="GO:0000981">
    <property type="term" value="F:DNA-binding transcription factor activity, RNA polymerase II-specific"/>
    <property type="evidence" value="ECO:0007669"/>
    <property type="project" value="TreeGrafter"/>
</dbReference>
<dbReference type="InterPro" id="IPR036236">
    <property type="entry name" value="Znf_C2H2_sf"/>
</dbReference>
<evidence type="ECO:0000256" key="1">
    <source>
        <dbReference type="ARBA" id="ARBA00022723"/>
    </source>
</evidence>
<protein>
    <submittedName>
        <fullName evidence="5">Uncharacterized protein</fullName>
    </submittedName>
</protein>
<dbReference type="PANTHER" id="PTHR23235">
    <property type="entry name" value="KRUEPPEL-LIKE TRANSCRIPTION FACTOR"/>
    <property type="match status" value="1"/>
</dbReference>
<proteinExistence type="predicted"/>